<accession>A0ABN3RRE5</accession>
<gene>
    <name evidence="1" type="ORF">GCM10010307_70710</name>
</gene>
<reference evidence="1 2" key="1">
    <citation type="journal article" date="2019" name="Int. J. Syst. Evol. Microbiol.">
        <title>The Global Catalogue of Microorganisms (GCM) 10K type strain sequencing project: providing services to taxonomists for standard genome sequencing and annotation.</title>
        <authorList>
            <consortium name="The Broad Institute Genomics Platform"/>
            <consortium name="The Broad Institute Genome Sequencing Center for Infectious Disease"/>
            <person name="Wu L."/>
            <person name="Ma J."/>
        </authorList>
    </citation>
    <scope>NUCLEOTIDE SEQUENCE [LARGE SCALE GENOMIC DNA]</scope>
    <source>
        <strain evidence="1 2">JCM 4524</strain>
    </source>
</reference>
<dbReference type="Pfam" id="PF19586">
    <property type="entry name" value="DUF6093"/>
    <property type="match status" value="1"/>
</dbReference>
<dbReference type="EMBL" id="BAAASJ010000113">
    <property type="protein sequence ID" value="GAA2656757.1"/>
    <property type="molecule type" value="Genomic_DNA"/>
</dbReference>
<proteinExistence type="predicted"/>
<evidence type="ECO:0000313" key="1">
    <source>
        <dbReference type="EMBL" id="GAA2656757.1"/>
    </source>
</evidence>
<protein>
    <submittedName>
        <fullName evidence="1">Uncharacterized protein</fullName>
    </submittedName>
</protein>
<comment type="caution">
    <text evidence="1">The sequence shown here is derived from an EMBL/GenBank/DDBJ whole genome shotgun (WGS) entry which is preliminary data.</text>
</comment>
<sequence>MALDLSGVRRVVEKLLDDELQLWRDADGSAGDELDQETGELKPRGSASVLVWAGVGAVVRQGQLSLVPPLDASVAPQVASTAYQGLLPLSAPPVLLDDVLSVSRPVRDPLLVGRRFRVADVGVGTYAVVRVLRLDPVEEHVADSTGC</sequence>
<dbReference type="InterPro" id="IPR046075">
    <property type="entry name" value="DUF6093"/>
</dbReference>
<dbReference type="RefSeq" id="WP_344395362.1">
    <property type="nucleotide sequence ID" value="NZ_BAAASJ010000113.1"/>
</dbReference>
<organism evidence="1 2">
    <name type="scientific">Streptomyces vastus</name>
    <dbReference type="NCBI Taxonomy" id="285451"/>
    <lineage>
        <taxon>Bacteria</taxon>
        <taxon>Bacillati</taxon>
        <taxon>Actinomycetota</taxon>
        <taxon>Actinomycetes</taxon>
        <taxon>Kitasatosporales</taxon>
        <taxon>Streptomycetaceae</taxon>
        <taxon>Streptomyces</taxon>
    </lineage>
</organism>
<dbReference type="Proteomes" id="UP001500151">
    <property type="component" value="Unassembled WGS sequence"/>
</dbReference>
<name>A0ABN3RRE5_9ACTN</name>
<evidence type="ECO:0000313" key="2">
    <source>
        <dbReference type="Proteomes" id="UP001500151"/>
    </source>
</evidence>
<keyword evidence="2" id="KW-1185">Reference proteome</keyword>